<dbReference type="EMBL" id="UOFA01000292">
    <property type="protein sequence ID" value="VAW46567.1"/>
    <property type="molecule type" value="Genomic_DNA"/>
</dbReference>
<dbReference type="PANTHER" id="PTHR14359">
    <property type="entry name" value="HOMO-OLIGOMERIC FLAVIN CONTAINING CYS DECARBOXYLASE FAMILY"/>
    <property type="match status" value="1"/>
</dbReference>
<organism evidence="2">
    <name type="scientific">hydrothermal vent metagenome</name>
    <dbReference type="NCBI Taxonomy" id="652676"/>
    <lineage>
        <taxon>unclassified sequences</taxon>
        <taxon>metagenomes</taxon>
        <taxon>ecological metagenomes</taxon>
    </lineage>
</organism>
<evidence type="ECO:0000313" key="2">
    <source>
        <dbReference type="EMBL" id="VAW46567.1"/>
    </source>
</evidence>
<dbReference type="PANTHER" id="PTHR14359:SF6">
    <property type="entry name" value="PHOSPHOPANTOTHENOYLCYSTEINE DECARBOXYLASE"/>
    <property type="match status" value="1"/>
</dbReference>
<dbReference type="GO" id="GO:0015937">
    <property type="term" value="P:coenzyme A biosynthetic process"/>
    <property type="evidence" value="ECO:0007669"/>
    <property type="project" value="TreeGrafter"/>
</dbReference>
<protein>
    <recommendedName>
        <fullName evidence="1">Flavoprotein domain-containing protein</fullName>
    </recommendedName>
</protein>
<feature type="domain" description="Flavoprotein" evidence="1">
    <location>
        <begin position="2"/>
        <end position="182"/>
    </location>
</feature>
<dbReference type="Gene3D" id="3.40.50.1950">
    <property type="entry name" value="Flavin prenyltransferase-like"/>
    <property type="match status" value="1"/>
</dbReference>
<dbReference type="InterPro" id="IPR003382">
    <property type="entry name" value="Flavoprotein"/>
</dbReference>
<dbReference type="AlphaFoldDB" id="A0A3B0W7A1"/>
<reference evidence="2" key="1">
    <citation type="submission" date="2018-06" db="EMBL/GenBank/DDBJ databases">
        <authorList>
            <person name="Zhirakovskaya E."/>
        </authorList>
    </citation>
    <scope>NUCLEOTIDE SEQUENCE</scope>
</reference>
<evidence type="ECO:0000259" key="1">
    <source>
        <dbReference type="Pfam" id="PF02441"/>
    </source>
</evidence>
<dbReference type="InterPro" id="IPR036551">
    <property type="entry name" value="Flavin_trans-like"/>
</dbReference>
<dbReference type="GO" id="GO:0071513">
    <property type="term" value="C:phosphopantothenoylcysteine decarboxylase complex"/>
    <property type="evidence" value="ECO:0007669"/>
    <property type="project" value="TreeGrafter"/>
</dbReference>
<dbReference type="SUPFAM" id="SSF52507">
    <property type="entry name" value="Homo-oligomeric flavin-containing Cys decarboxylases, HFCD"/>
    <property type="match status" value="1"/>
</dbReference>
<dbReference type="Pfam" id="PF02441">
    <property type="entry name" value="Flavoprotein"/>
    <property type="match status" value="1"/>
</dbReference>
<sequence length="183" mass="19724">MKRLLLMTGSIACAKATSLISEWVKQGDEVKVVCSPGALNFVGLATLEGLSQQKVMTSTYAADAMMDHIHVSRWADQIILCPATANVINKLAAGIADDVVTTVWIAAYSHAQGSEHQQSKPMLIVPAMNTMMWQYPATQNSIKTLRQWGVSVMHPDAGLLACGESGDGRMPEIAAILKQAEQQ</sequence>
<dbReference type="GO" id="GO:0004633">
    <property type="term" value="F:phosphopantothenoylcysteine decarboxylase activity"/>
    <property type="evidence" value="ECO:0007669"/>
    <property type="project" value="TreeGrafter"/>
</dbReference>
<gene>
    <name evidence="2" type="ORF">MNBD_GAMMA02-1686</name>
</gene>
<dbReference type="GO" id="GO:0010181">
    <property type="term" value="F:FMN binding"/>
    <property type="evidence" value="ECO:0007669"/>
    <property type="project" value="TreeGrafter"/>
</dbReference>
<accession>A0A3B0W7A1</accession>
<proteinExistence type="predicted"/>
<name>A0A3B0W7A1_9ZZZZ</name>